<reference evidence="3" key="1">
    <citation type="submission" date="2021-01" db="EMBL/GenBank/DDBJ databases">
        <authorList>
            <person name="Corre E."/>
            <person name="Pelletier E."/>
            <person name="Niang G."/>
            <person name="Scheremetjew M."/>
            <person name="Finn R."/>
            <person name="Kale V."/>
            <person name="Holt S."/>
            <person name="Cochrane G."/>
            <person name="Meng A."/>
            <person name="Brown T."/>
            <person name="Cohen L."/>
        </authorList>
    </citation>
    <scope>NUCLEOTIDE SEQUENCE</scope>
    <source>
        <strain evidence="3">CCMP1243</strain>
    </source>
</reference>
<feature type="transmembrane region" description="Helical" evidence="2">
    <location>
        <begin position="72"/>
        <end position="94"/>
    </location>
</feature>
<dbReference type="AlphaFoldDB" id="A0A7S2S6K8"/>
<protein>
    <submittedName>
        <fullName evidence="3">Uncharacterized protein</fullName>
    </submittedName>
</protein>
<keyword evidence="2" id="KW-1133">Transmembrane helix</keyword>
<accession>A0A7S2S6K8</accession>
<keyword evidence="2" id="KW-0812">Transmembrane</keyword>
<feature type="transmembrane region" description="Helical" evidence="2">
    <location>
        <begin position="114"/>
        <end position="132"/>
    </location>
</feature>
<gene>
    <name evidence="3" type="ORF">RMAR1173_LOCUS11473</name>
</gene>
<dbReference type="EMBL" id="HBHJ01017318">
    <property type="protein sequence ID" value="CAD9690545.1"/>
    <property type="molecule type" value="Transcribed_RNA"/>
</dbReference>
<proteinExistence type="predicted"/>
<name>A0A7S2S6K8_9STRA</name>
<feature type="transmembrane region" description="Helical" evidence="2">
    <location>
        <begin position="40"/>
        <end position="60"/>
    </location>
</feature>
<sequence>MSSPMKRLVGPLTVLGLLGGFLFSFEFFRETGPQVLPLLQLAAWTFPILAFGSWALSCVSSDDLASRGAYRWEVYAGFMVLGFVASECATVVLYMGYQMVMEALEGNLQSAMDHGVACAGAMAFAFVAVQLVDMMESRAAKRRTTRATATRRQPGNPRNSADVEINNDHEL</sequence>
<evidence type="ECO:0000313" key="3">
    <source>
        <dbReference type="EMBL" id="CAD9690545.1"/>
    </source>
</evidence>
<feature type="region of interest" description="Disordered" evidence="1">
    <location>
        <begin position="142"/>
        <end position="171"/>
    </location>
</feature>
<evidence type="ECO:0000256" key="2">
    <source>
        <dbReference type="SAM" id="Phobius"/>
    </source>
</evidence>
<evidence type="ECO:0000256" key="1">
    <source>
        <dbReference type="SAM" id="MobiDB-lite"/>
    </source>
</evidence>
<organism evidence="3">
    <name type="scientific">Rhizochromulina marina</name>
    <dbReference type="NCBI Taxonomy" id="1034831"/>
    <lineage>
        <taxon>Eukaryota</taxon>
        <taxon>Sar</taxon>
        <taxon>Stramenopiles</taxon>
        <taxon>Ochrophyta</taxon>
        <taxon>Dictyochophyceae</taxon>
        <taxon>Rhizochromulinales</taxon>
        <taxon>Rhizochromulina</taxon>
    </lineage>
</organism>
<keyword evidence="2" id="KW-0472">Membrane</keyword>